<dbReference type="RefSeq" id="YP_073799.1">
    <property type="nucleotide sequence ID" value="NC_001716.2"/>
</dbReference>
<reference evidence="5 6" key="1">
    <citation type="journal article" date="1998" name="Virology">
        <title>The DNA sequence of the RK strain of human herpesvirus 7.</title>
        <authorList>
            <person name="Megaw A.G."/>
            <person name="Rapaport D."/>
            <person name="Avidor B."/>
            <person name="Frenkel N."/>
            <person name="Davison A.J."/>
        </authorList>
    </citation>
    <scope>NUCLEOTIDE SEQUENCE [LARGE SCALE GENOMIC DNA]</scope>
    <source>
        <strain evidence="5 6">RK</strain>
    </source>
</reference>
<dbReference type="Pfam" id="PF03122">
    <property type="entry name" value="Herpes_MCP"/>
    <property type="match status" value="1"/>
</dbReference>
<accession>Q77Y62</accession>
<keyword evidence="2" id="KW-1048">Host nucleus</keyword>
<keyword evidence="3" id="KW-1147">T=16 icosahedral capsid protein</keyword>
<evidence type="ECO:0000256" key="3">
    <source>
        <dbReference type="ARBA" id="ARBA00022680"/>
    </source>
</evidence>
<dbReference type="InterPro" id="IPR000912">
    <property type="entry name" value="Herpes_MCP"/>
</dbReference>
<proteinExistence type="inferred from homology"/>
<dbReference type="HAMAP" id="MF_04016">
    <property type="entry name" value="HSV_MCP"/>
    <property type="match status" value="1"/>
</dbReference>
<organismHost>
    <name type="scientific">Homo sapiens</name>
    <name type="common">Human</name>
    <dbReference type="NCBI Taxonomy" id="9606"/>
</organismHost>
<dbReference type="SUPFAM" id="SSF103417">
    <property type="entry name" value="Major capsid protein VP5"/>
    <property type="match status" value="1"/>
</dbReference>
<keyword evidence="4" id="KW-0946">Virion</keyword>
<dbReference type="GO" id="GO:0039622">
    <property type="term" value="C:T=16 icosahedral viral capsid"/>
    <property type="evidence" value="ECO:0007669"/>
    <property type="project" value="UniProtKB-KW"/>
</dbReference>
<evidence type="ECO:0000256" key="2">
    <source>
        <dbReference type="ARBA" id="ARBA00022562"/>
    </source>
</evidence>
<keyword evidence="6" id="KW-1185">Reference proteome</keyword>
<dbReference type="Proteomes" id="UP000098510">
    <property type="component" value="Segment"/>
</dbReference>
<evidence type="ECO:0000256" key="1">
    <source>
        <dbReference type="ARBA" id="ARBA00022561"/>
    </source>
</evidence>
<dbReference type="GeneID" id="3289517"/>
<dbReference type="EMBL" id="AF037218">
    <property type="protein sequence ID" value="AAC40773.1"/>
    <property type="molecule type" value="Genomic_DNA"/>
</dbReference>
<dbReference type="InterPro" id="IPR023233">
    <property type="entry name" value="Herpes_MCP_upper_sf"/>
</dbReference>
<sequence length="1345" mass="152932">MENWRTAEIFPKLDVSPNVFDDIRTQTAEQLFENLRLYYGDDSDRYNISFEALLGIYCNRTEWIDFFHTSIAVAANVIRFNDLDKMSLGKILFYIQLPRVATGNDVTAPKETTVLVTKYSEKHPINISFELSAACLAHLENTFKNTILDQMLNINAIHTVLRSLKNSADSLQRGLIYAFIKTILKKAPPQFILKTMLENKVNSKQILSKVQRSNMFQNFKNKLINSLFFLNRTSNVSFIYRYLCEMVDSTTESILNNTNSYVLKDGTPINGVLLGTPNTIQILSNALSQHISQMTMSVPVSYGTFVMGKENAVTAIAYQAIMADFSNYTKNVATETQDQNKKSEIFENQTQHADLKTNIIQLSDKTVVLDHLKKVYKNTNIEDPLEQKLELTFFFPMGLYISKDSGFSTMDSRLKLNDTMENNLPTSIYFYNKDKLLQRIDYSDLLPSLCHPIIFDCSVSERIFKNAAKPTGESFNQLCQVEFVREPPSTFLSNLYNLYEMKKEIPKTTNMLKNELTTEDFYKSENFTLKTELHPFFDFTYIQKNRSTDVLCSPRILLGNIPLPLAPSSFHEARTNQMIEQAKTNNLNYDYTLKLVVESLTNTAYPELAYIIELLIHGNKTAFQILKDVVSQCITYWYNIKHILLFCNNFEMIWLITTYLGDESIPGIAYTHYKNIISILKLVKRTISISNFNEQLCGEPLVGFVNALFDNRLFPPFLNSLPKNEANAIITAGNTPLTQNTVKLRNYEVSDLNRMNLLDSTEIFTDVDRPSFETIVLSKIFYFCFLPALTNNKMCGAGFDVKSFILDFFYTEPFILPDDNFCELPITNNVLIELITEAVGPSHALTDLSCIGKQLFKSILYLTENTKILEIESSLDPSQRHGSSSNFKSLQHVLYNGLCLVSPINVLKRYFKPIPFNRFFSDPIICGLMNIEVQTYLNIFPHYQRNDGGFPLPQALSHEFHNWQRTPFFVYASCCSNSLLSIMTLATMHCKLSPIAIILQSRQKIHPGFAATLVRTDCFDINCLLYSSKSATSIMIDDPTVSTEVKDISTTYNLTQHISFLDMGLGFSSSTAIANLKRVKTDMGSKVQDLFSVFPMHAYTNPTVNSWVRHHVGIEKPNPSETDALNILSFGKINKQSQSILLHGQQAICEVVITPVTSDINFYKTPKNPRGRASCMMGVDPHNESEARKSLYDHSRVDSDAFVATTNPWASQEGSLSDVLYNINHRDQLGYNPKSYSPNAVFFTDTEIFKTNKFMFKLISDYSIKTKTCLDSDTDIQYSCSEGTDDVTHRPCQFLQIAFPIHCSSNQALLESRSKNGMTQLSETHFANFAIGECIPLQNIIESLL</sequence>
<evidence type="ECO:0000313" key="6">
    <source>
        <dbReference type="Proteomes" id="UP000098510"/>
    </source>
</evidence>
<name>Q77Y62_HHV7R</name>
<gene>
    <name evidence="5" type="primary">U57</name>
</gene>
<dbReference type="SMR" id="Q77Y62"/>
<dbReference type="GO" id="GO:0005198">
    <property type="term" value="F:structural molecule activity"/>
    <property type="evidence" value="ECO:0007669"/>
    <property type="project" value="InterPro"/>
</dbReference>
<keyword evidence="1" id="KW-0167">Capsid protein</keyword>
<dbReference type="PRINTS" id="PR00235">
    <property type="entry name" value="HSVCAPSIDMCP"/>
</dbReference>
<evidence type="ECO:0000256" key="4">
    <source>
        <dbReference type="ARBA" id="ARBA00022844"/>
    </source>
</evidence>
<protein>
    <submittedName>
        <fullName evidence="5">U57</fullName>
    </submittedName>
</protein>
<evidence type="ECO:0000313" key="5">
    <source>
        <dbReference type="EMBL" id="AAC40773.1"/>
    </source>
</evidence>
<organism evidence="5 6">
    <name type="scientific">Human herpesvirus 7 (strain RK)</name>
    <name type="common">HHV-7</name>
    <name type="synonym">Human T lymphotropic virus</name>
    <dbReference type="NCBI Taxonomy" id="262398"/>
    <lineage>
        <taxon>Viruses</taxon>
        <taxon>Duplodnaviria</taxon>
        <taxon>Heunggongvirae</taxon>
        <taxon>Peploviricota</taxon>
        <taxon>Herviviricetes</taxon>
        <taxon>Herpesvirales</taxon>
        <taxon>Orthoherpesviridae</taxon>
        <taxon>Betaherpesvirinae</taxon>
        <taxon>Roseolovirus</taxon>
        <taxon>Roseolovirus humanbeta7</taxon>
        <taxon>Human betaherpesvirus 7</taxon>
    </lineage>
</organism>
<dbReference type="KEGG" id="vg:3289517"/>